<feature type="domain" description="Endonuclease/exonuclease/phosphatase" evidence="4">
    <location>
        <begin position="104"/>
        <end position="495"/>
    </location>
</feature>
<proteinExistence type="inferred from homology"/>
<feature type="region of interest" description="Disordered" evidence="3">
    <location>
        <begin position="1"/>
        <end position="43"/>
    </location>
</feature>
<feature type="compositionally biased region" description="Basic and acidic residues" evidence="3">
    <location>
        <begin position="357"/>
        <end position="367"/>
    </location>
</feature>
<keyword evidence="2" id="KW-0378">Hydrolase</keyword>
<dbReference type="AlphaFoldDB" id="G3B1Q0"/>
<dbReference type="GeneID" id="18245654"/>
<dbReference type="InterPro" id="IPR036691">
    <property type="entry name" value="Endo/exonu/phosph_ase_sf"/>
</dbReference>
<dbReference type="InterPro" id="IPR005135">
    <property type="entry name" value="Endo/exonuclease/phosphatase"/>
</dbReference>
<dbReference type="SUPFAM" id="SSF56219">
    <property type="entry name" value="DNase I-like"/>
    <property type="match status" value="1"/>
</dbReference>
<evidence type="ECO:0000256" key="1">
    <source>
        <dbReference type="ARBA" id="ARBA00010774"/>
    </source>
</evidence>
<dbReference type="PANTHER" id="PTHR12121">
    <property type="entry name" value="CARBON CATABOLITE REPRESSOR PROTEIN 4"/>
    <property type="match status" value="1"/>
</dbReference>
<dbReference type="eggNOG" id="KOG2338">
    <property type="taxonomic scope" value="Eukaryota"/>
</dbReference>
<dbReference type="PANTHER" id="PTHR12121:SF45">
    <property type="entry name" value="NOCTURNIN"/>
    <property type="match status" value="1"/>
</dbReference>
<dbReference type="EMBL" id="GL996515">
    <property type="protein sequence ID" value="EGV64999.1"/>
    <property type="molecule type" value="Genomic_DNA"/>
</dbReference>
<name>G3B1Q0_CANTC</name>
<dbReference type="Proteomes" id="UP000000707">
    <property type="component" value="Unassembled WGS sequence"/>
</dbReference>
<dbReference type="OrthoDB" id="428734at2759"/>
<feature type="region of interest" description="Disordered" evidence="3">
    <location>
        <begin position="337"/>
        <end position="368"/>
    </location>
</feature>
<dbReference type="InterPro" id="IPR050410">
    <property type="entry name" value="CCR4/nocturin_mRNA_transcr"/>
</dbReference>
<evidence type="ECO:0000313" key="5">
    <source>
        <dbReference type="EMBL" id="EGV64999.1"/>
    </source>
</evidence>
<gene>
    <name evidence="5" type="ORF">CANTEDRAFT_103766</name>
</gene>
<keyword evidence="6" id="KW-1185">Reference proteome</keyword>
<dbReference type="KEGG" id="cten:18245654"/>
<organism evidence="6">
    <name type="scientific">Candida tenuis (strain ATCC 10573 / BCRC 21748 / CBS 615 / JCM 9827 / NBRC 10315 / NRRL Y-1498 / VKM Y-70)</name>
    <name type="common">Yeast</name>
    <name type="synonym">Yamadazyma tenuis</name>
    <dbReference type="NCBI Taxonomy" id="590646"/>
    <lineage>
        <taxon>Eukaryota</taxon>
        <taxon>Fungi</taxon>
        <taxon>Dikarya</taxon>
        <taxon>Ascomycota</taxon>
        <taxon>Saccharomycotina</taxon>
        <taxon>Pichiomycetes</taxon>
        <taxon>Debaryomycetaceae</taxon>
        <taxon>Yamadazyma</taxon>
    </lineage>
</organism>
<accession>G3B1Q0</accession>
<dbReference type="HOGENOM" id="CLU_034867_0_0_1"/>
<dbReference type="Gene3D" id="3.60.10.10">
    <property type="entry name" value="Endonuclease/exonuclease/phosphatase"/>
    <property type="match status" value="1"/>
</dbReference>
<evidence type="ECO:0000313" key="6">
    <source>
        <dbReference type="Proteomes" id="UP000000707"/>
    </source>
</evidence>
<evidence type="ECO:0000256" key="3">
    <source>
        <dbReference type="SAM" id="MobiDB-lite"/>
    </source>
</evidence>
<protein>
    <recommendedName>
        <fullName evidence="4">Endonuclease/exonuclease/phosphatase domain-containing protein</fullName>
    </recommendedName>
</protein>
<reference evidence="5 6" key="1">
    <citation type="journal article" date="2011" name="Proc. Natl. Acad. Sci. U.S.A.">
        <title>Comparative genomics of xylose-fermenting fungi for enhanced biofuel production.</title>
        <authorList>
            <person name="Wohlbach D.J."/>
            <person name="Kuo A."/>
            <person name="Sato T.K."/>
            <person name="Potts K.M."/>
            <person name="Salamov A.A."/>
            <person name="LaButti K.M."/>
            <person name="Sun H."/>
            <person name="Clum A."/>
            <person name="Pangilinan J.L."/>
            <person name="Lindquist E.A."/>
            <person name="Lucas S."/>
            <person name="Lapidus A."/>
            <person name="Jin M."/>
            <person name="Gunawan C."/>
            <person name="Balan V."/>
            <person name="Dale B.E."/>
            <person name="Jeffries T.W."/>
            <person name="Zinkel R."/>
            <person name="Barry K.W."/>
            <person name="Grigoriev I.V."/>
            <person name="Gasch A.P."/>
        </authorList>
    </citation>
    <scope>NUCLEOTIDE SEQUENCE [LARGE SCALE GENOMIC DNA]</scope>
    <source>
        <strain evidence="6">ATCC 10573 / BCRC 21748 / CBS 615 / JCM 9827 / NBRC 10315 / NRRL Y-1498 / VKM Y-70</strain>
    </source>
</reference>
<dbReference type="Pfam" id="PF03372">
    <property type="entry name" value="Exo_endo_phos"/>
    <property type="match status" value="1"/>
</dbReference>
<dbReference type="GO" id="GO:0006139">
    <property type="term" value="P:nucleobase-containing compound metabolic process"/>
    <property type="evidence" value="ECO:0007669"/>
    <property type="project" value="UniProtKB-ARBA"/>
</dbReference>
<evidence type="ECO:0000259" key="4">
    <source>
        <dbReference type="Pfam" id="PF03372"/>
    </source>
</evidence>
<sequence>MASTPAGEPSIPAYDAITSDGVSKKQKMKGKKKSMDPSKLTPEYIEEQRRLRNIKKEQKKQQLIAQGYNPEQLETNEALRYKTREFVSVGSNSEVGENFKVKIMTYNILAQALIRRKLFPTSGNALKWSTRSQVLLSEMKHYDADILCLQELDFIQYNSFWKQELSNLGYNSKFNRGGSKNHGVCIFFKNDIFVFKHQSFIDYDREESGTIFPRTITQNVGLLACLEFTPKIRSQYKLSRNGIIIGTTHLFWHPFGTYERTRQTYLVLKKTKEFVHTMNVVKENDLGWYTFFAGDFNSQPFDTPYLSVTSKPVHYSSRAKTVISCSLSFQYSKNRGIKESEAEKNSEDEEEGGNIEKFGKDQPRDPVPESFVATEEQLQLVNAMENLHNNLDVRAISLYSVAYKHVDPKNAGADNERNEPMYSNWAHSWRGLLDYIFVISSWDLSEDYSKKIDSIDELANTENIRLTKLLRLPRGEEMGEEPSGQPRLGQYPSDHFCLMAEVELL</sequence>
<evidence type="ECO:0000256" key="2">
    <source>
        <dbReference type="ARBA" id="ARBA00022801"/>
    </source>
</evidence>
<dbReference type="GO" id="GO:0000175">
    <property type="term" value="F:3'-5'-RNA exonuclease activity"/>
    <property type="evidence" value="ECO:0007669"/>
    <property type="project" value="TreeGrafter"/>
</dbReference>
<comment type="similarity">
    <text evidence="1">Belongs to the CCR4/nocturin family.</text>
</comment>